<dbReference type="Proteomes" id="UP000504607">
    <property type="component" value="Chromosome 9"/>
</dbReference>
<reference evidence="4" key="1">
    <citation type="submission" date="2025-08" db="UniProtKB">
        <authorList>
            <consortium name="RefSeq"/>
        </authorList>
    </citation>
    <scope>IDENTIFICATION</scope>
</reference>
<dbReference type="RefSeq" id="XP_010930806.1">
    <property type="nucleotide sequence ID" value="XM_010932504.3"/>
</dbReference>
<dbReference type="KEGG" id="egu:105051862"/>
<dbReference type="AlphaFoldDB" id="A0A6I9RQK2"/>
<dbReference type="OrthoDB" id="625265at2759"/>
<dbReference type="PANTHER" id="PTHR23201">
    <property type="entry name" value="EXTENSIN, PROLINE-RICH PROTEIN"/>
    <property type="match status" value="1"/>
</dbReference>
<keyword evidence="2" id="KW-0732">Signal</keyword>
<accession>A0A6I9RQK2</accession>
<feature type="chain" id="PRO_5027020164" evidence="2">
    <location>
        <begin position="28"/>
        <end position="116"/>
    </location>
</feature>
<proteinExistence type="inferred from homology"/>
<dbReference type="InterPro" id="IPR003854">
    <property type="entry name" value="GASA"/>
</dbReference>
<evidence type="ECO:0000256" key="1">
    <source>
        <dbReference type="ARBA" id="ARBA00010582"/>
    </source>
</evidence>
<sequence length="116" mass="12642">MGGGITKLLSCFLILYLFLQVYVVAEASINNSIGFPDIQGKGEVAVLDGIRRLPRINCRFACARRCMKASRKNVCTRACGTCCFRCHCVPPGTSGNKNSCPCYASLRTHGHKPKCP</sequence>
<evidence type="ECO:0000313" key="3">
    <source>
        <dbReference type="Proteomes" id="UP000504607"/>
    </source>
</evidence>
<dbReference type="InParanoid" id="A0A6I9RQK2"/>
<dbReference type="GeneID" id="105051862"/>
<protein>
    <submittedName>
        <fullName evidence="4">Gibberellin-regulated protein 11 isoform X1</fullName>
    </submittedName>
</protein>
<evidence type="ECO:0000313" key="4">
    <source>
        <dbReference type="RefSeq" id="XP_010930806.1"/>
    </source>
</evidence>
<name>A0A6I9RQK2_ELAGV</name>
<evidence type="ECO:0000256" key="2">
    <source>
        <dbReference type="SAM" id="SignalP"/>
    </source>
</evidence>
<keyword evidence="3" id="KW-1185">Reference proteome</keyword>
<dbReference type="Pfam" id="PF02704">
    <property type="entry name" value="GASA"/>
    <property type="match status" value="1"/>
</dbReference>
<dbReference type="PANTHER" id="PTHR23201:SF20">
    <property type="entry name" value="GIBBERELLIN-REGULATED PROTEIN 9-LIKE"/>
    <property type="match status" value="1"/>
</dbReference>
<comment type="similarity">
    <text evidence="1">Belongs to the GASA family.</text>
</comment>
<feature type="signal peptide" evidence="2">
    <location>
        <begin position="1"/>
        <end position="27"/>
    </location>
</feature>
<gene>
    <name evidence="4" type="primary">LOC105051862</name>
</gene>
<organism evidence="3 4">
    <name type="scientific">Elaeis guineensis var. tenera</name>
    <name type="common">Oil palm</name>
    <dbReference type="NCBI Taxonomy" id="51953"/>
    <lineage>
        <taxon>Eukaryota</taxon>
        <taxon>Viridiplantae</taxon>
        <taxon>Streptophyta</taxon>
        <taxon>Embryophyta</taxon>
        <taxon>Tracheophyta</taxon>
        <taxon>Spermatophyta</taxon>
        <taxon>Magnoliopsida</taxon>
        <taxon>Liliopsida</taxon>
        <taxon>Arecaceae</taxon>
        <taxon>Arecoideae</taxon>
        <taxon>Cocoseae</taxon>
        <taxon>Elaeidinae</taxon>
        <taxon>Elaeis</taxon>
    </lineage>
</organism>